<protein>
    <submittedName>
        <fullName evidence="2">Uncharacterized protein</fullName>
    </submittedName>
</protein>
<gene>
    <name evidence="2" type="ORF">RND71_007009</name>
</gene>
<dbReference type="AlphaFoldDB" id="A0AAE1SUH4"/>
<comment type="caution">
    <text evidence="2">The sequence shown here is derived from an EMBL/GenBank/DDBJ whole genome shotgun (WGS) entry which is preliminary data.</text>
</comment>
<evidence type="ECO:0000313" key="3">
    <source>
        <dbReference type="Proteomes" id="UP001291623"/>
    </source>
</evidence>
<proteinExistence type="predicted"/>
<sequence length="83" mass="9333">MASDKAICEVSETYKLEECDDGQQDDHESRAMVEHRFMGKALGHRAIYSRRGRSSARNSGKVNQTLPSRLSKVSLAHEQAQQN</sequence>
<dbReference type="EMBL" id="JAVYJV010000003">
    <property type="protein sequence ID" value="KAK4376332.1"/>
    <property type="molecule type" value="Genomic_DNA"/>
</dbReference>
<reference evidence="2" key="1">
    <citation type="submission" date="2023-12" db="EMBL/GenBank/DDBJ databases">
        <title>Genome assembly of Anisodus tanguticus.</title>
        <authorList>
            <person name="Wang Y.-J."/>
        </authorList>
    </citation>
    <scope>NUCLEOTIDE SEQUENCE</scope>
    <source>
        <strain evidence="2">KB-2021</strain>
        <tissue evidence="2">Leaf</tissue>
    </source>
</reference>
<feature type="region of interest" description="Disordered" evidence="1">
    <location>
        <begin position="44"/>
        <end position="83"/>
    </location>
</feature>
<evidence type="ECO:0000256" key="1">
    <source>
        <dbReference type="SAM" id="MobiDB-lite"/>
    </source>
</evidence>
<name>A0AAE1SUH4_9SOLA</name>
<dbReference type="Proteomes" id="UP001291623">
    <property type="component" value="Unassembled WGS sequence"/>
</dbReference>
<evidence type="ECO:0000313" key="2">
    <source>
        <dbReference type="EMBL" id="KAK4376332.1"/>
    </source>
</evidence>
<accession>A0AAE1SUH4</accession>
<keyword evidence="3" id="KW-1185">Reference proteome</keyword>
<organism evidence="2 3">
    <name type="scientific">Anisodus tanguticus</name>
    <dbReference type="NCBI Taxonomy" id="243964"/>
    <lineage>
        <taxon>Eukaryota</taxon>
        <taxon>Viridiplantae</taxon>
        <taxon>Streptophyta</taxon>
        <taxon>Embryophyta</taxon>
        <taxon>Tracheophyta</taxon>
        <taxon>Spermatophyta</taxon>
        <taxon>Magnoliopsida</taxon>
        <taxon>eudicotyledons</taxon>
        <taxon>Gunneridae</taxon>
        <taxon>Pentapetalae</taxon>
        <taxon>asterids</taxon>
        <taxon>lamiids</taxon>
        <taxon>Solanales</taxon>
        <taxon>Solanaceae</taxon>
        <taxon>Solanoideae</taxon>
        <taxon>Hyoscyameae</taxon>
        <taxon>Anisodus</taxon>
    </lineage>
</organism>